<feature type="transmembrane region" description="Helical" evidence="8">
    <location>
        <begin position="49"/>
        <end position="68"/>
    </location>
</feature>
<dbReference type="KEGG" id="als:DJ013_14170"/>
<dbReference type="Proteomes" id="UP000249873">
    <property type="component" value="Chromosome"/>
</dbReference>
<protein>
    <recommendedName>
        <fullName evidence="8">Probable membrane transporter protein</fullName>
    </recommendedName>
</protein>
<feature type="transmembrane region" description="Helical" evidence="8">
    <location>
        <begin position="102"/>
        <end position="121"/>
    </location>
</feature>
<keyword evidence="4 8" id="KW-1003">Cell membrane</keyword>
<dbReference type="PANTHER" id="PTHR30269">
    <property type="entry name" value="TRANSMEMBRANE PROTEIN YFCA"/>
    <property type="match status" value="1"/>
</dbReference>
<proteinExistence type="inferred from homology"/>
<dbReference type="EMBL" id="CP029480">
    <property type="protein sequence ID" value="AWV99248.1"/>
    <property type="molecule type" value="Genomic_DNA"/>
</dbReference>
<organism evidence="9 10">
    <name type="scientific">Arcticibacterium luteifluviistationis</name>
    <dbReference type="NCBI Taxonomy" id="1784714"/>
    <lineage>
        <taxon>Bacteria</taxon>
        <taxon>Pseudomonadati</taxon>
        <taxon>Bacteroidota</taxon>
        <taxon>Cytophagia</taxon>
        <taxon>Cytophagales</taxon>
        <taxon>Leadbetterellaceae</taxon>
        <taxon>Arcticibacterium</taxon>
    </lineage>
</organism>
<evidence type="ECO:0000256" key="2">
    <source>
        <dbReference type="ARBA" id="ARBA00009142"/>
    </source>
</evidence>
<feature type="transmembrane region" description="Helical" evidence="8">
    <location>
        <begin position="206"/>
        <end position="224"/>
    </location>
</feature>
<dbReference type="GO" id="GO:0005886">
    <property type="term" value="C:plasma membrane"/>
    <property type="evidence" value="ECO:0007669"/>
    <property type="project" value="UniProtKB-SubCell"/>
</dbReference>
<dbReference type="RefSeq" id="WP_111372494.1">
    <property type="nucleotide sequence ID" value="NZ_CP029480.1"/>
</dbReference>
<dbReference type="PANTHER" id="PTHR30269:SF23">
    <property type="entry name" value="MEMBRANE TRANSPORTER PROTEIN YDHB-RELATED"/>
    <property type="match status" value="1"/>
</dbReference>
<keyword evidence="10" id="KW-1185">Reference proteome</keyword>
<evidence type="ECO:0000256" key="5">
    <source>
        <dbReference type="ARBA" id="ARBA00022692"/>
    </source>
</evidence>
<feature type="transmembrane region" description="Helical" evidence="8">
    <location>
        <begin position="80"/>
        <end position="96"/>
    </location>
</feature>
<feature type="transmembrane region" description="Helical" evidence="8">
    <location>
        <begin position="230"/>
        <end position="248"/>
    </location>
</feature>
<feature type="transmembrane region" description="Helical" evidence="8">
    <location>
        <begin position="175"/>
        <end position="194"/>
    </location>
</feature>
<evidence type="ECO:0000256" key="4">
    <source>
        <dbReference type="ARBA" id="ARBA00022475"/>
    </source>
</evidence>
<sequence length="249" mass="28274">MDFFSDHSLLEWALVFFSAFIVGFSKAGLRGVDVMNVTIMALVFGSKASTGLVLPLLCMADVLAVIYYNRHAQWKHFKILMPWMIAGVLIGWYVGRDIDDTLFKRIMAVIILAAVGLLFWWERRKSQKMPQGLWFGSTMGLVTGFTTMIGNLAGAFSNVYFLILKFPKNEFIGTVSWMFLFINLFKLPFHIFSWETISIDTLKIDLALAPAMIIGFFVGVRIVKKINNDTYRKLILGLTLLGALVIFFR</sequence>
<feature type="transmembrane region" description="Helical" evidence="8">
    <location>
        <begin position="133"/>
        <end position="163"/>
    </location>
</feature>
<dbReference type="Pfam" id="PF01925">
    <property type="entry name" value="TauE"/>
    <property type="match status" value="1"/>
</dbReference>
<dbReference type="InterPro" id="IPR052017">
    <property type="entry name" value="TSUP"/>
</dbReference>
<evidence type="ECO:0000313" key="9">
    <source>
        <dbReference type="EMBL" id="AWV99248.1"/>
    </source>
</evidence>
<dbReference type="OrthoDB" id="9801058at2"/>
<evidence type="ECO:0000313" key="10">
    <source>
        <dbReference type="Proteomes" id="UP000249873"/>
    </source>
</evidence>
<comment type="similarity">
    <text evidence="2 8">Belongs to the 4-toluene sulfonate uptake permease (TSUP) (TC 2.A.102) family.</text>
</comment>
<keyword evidence="7 8" id="KW-0472">Membrane</keyword>
<name>A0A2Z4GE36_9BACT</name>
<dbReference type="AlphaFoldDB" id="A0A2Z4GE36"/>
<feature type="transmembrane region" description="Helical" evidence="8">
    <location>
        <begin position="12"/>
        <end position="29"/>
    </location>
</feature>
<keyword evidence="6 8" id="KW-1133">Transmembrane helix</keyword>
<evidence type="ECO:0000256" key="1">
    <source>
        <dbReference type="ARBA" id="ARBA00004651"/>
    </source>
</evidence>
<evidence type="ECO:0000256" key="3">
    <source>
        <dbReference type="ARBA" id="ARBA00022448"/>
    </source>
</evidence>
<gene>
    <name evidence="9" type="ORF">DJ013_14170</name>
</gene>
<dbReference type="InterPro" id="IPR002781">
    <property type="entry name" value="TM_pro_TauE-like"/>
</dbReference>
<evidence type="ECO:0000256" key="7">
    <source>
        <dbReference type="ARBA" id="ARBA00023136"/>
    </source>
</evidence>
<comment type="subcellular location">
    <subcellularLocation>
        <location evidence="1 8">Cell membrane</location>
        <topology evidence="1 8">Multi-pass membrane protein</topology>
    </subcellularLocation>
</comment>
<reference evidence="9 10" key="1">
    <citation type="submission" date="2018-05" db="EMBL/GenBank/DDBJ databases">
        <title>Complete genome sequence of Arcticibacterium luteifluviistationis SM1504T, a cytophagaceae bacterium isolated from Arctic surface seawater.</title>
        <authorList>
            <person name="Li Y."/>
            <person name="Qin Q.-L."/>
        </authorList>
    </citation>
    <scope>NUCLEOTIDE SEQUENCE [LARGE SCALE GENOMIC DNA]</scope>
    <source>
        <strain evidence="9 10">SM1504</strain>
    </source>
</reference>
<accession>A0A2Z4GE36</accession>
<keyword evidence="5 8" id="KW-0812">Transmembrane</keyword>
<evidence type="ECO:0000256" key="6">
    <source>
        <dbReference type="ARBA" id="ARBA00022989"/>
    </source>
</evidence>
<keyword evidence="3" id="KW-0813">Transport</keyword>
<evidence type="ECO:0000256" key="8">
    <source>
        <dbReference type="RuleBase" id="RU363041"/>
    </source>
</evidence>